<name>A0A371D4G9_9APHY</name>
<feature type="chain" id="PRO_5016861311" description="Polysaccharide lyase 14 domain-containing protein" evidence="2">
    <location>
        <begin position="21"/>
        <end position="387"/>
    </location>
</feature>
<feature type="region of interest" description="Disordered" evidence="1">
    <location>
        <begin position="65"/>
        <end position="111"/>
    </location>
</feature>
<gene>
    <name evidence="4" type="ORF">OH76DRAFT_780901</name>
</gene>
<feature type="domain" description="Polysaccharide lyase 14" evidence="3">
    <location>
        <begin position="163"/>
        <end position="379"/>
    </location>
</feature>
<evidence type="ECO:0000313" key="4">
    <source>
        <dbReference type="EMBL" id="RDX47446.1"/>
    </source>
</evidence>
<evidence type="ECO:0000313" key="5">
    <source>
        <dbReference type="Proteomes" id="UP000256964"/>
    </source>
</evidence>
<keyword evidence="2" id="KW-0732">Signal</keyword>
<evidence type="ECO:0000256" key="2">
    <source>
        <dbReference type="SAM" id="SignalP"/>
    </source>
</evidence>
<reference evidence="4 5" key="1">
    <citation type="journal article" date="2018" name="Biotechnol. Biofuels">
        <title>Integrative visual omics of the white-rot fungus Polyporus brumalis exposes the biotechnological potential of its oxidative enzymes for delignifying raw plant biomass.</title>
        <authorList>
            <person name="Miyauchi S."/>
            <person name="Rancon A."/>
            <person name="Drula E."/>
            <person name="Hage H."/>
            <person name="Chaduli D."/>
            <person name="Favel A."/>
            <person name="Grisel S."/>
            <person name="Henrissat B."/>
            <person name="Herpoel-Gimbert I."/>
            <person name="Ruiz-Duenas F.J."/>
            <person name="Chevret D."/>
            <person name="Hainaut M."/>
            <person name="Lin J."/>
            <person name="Wang M."/>
            <person name="Pangilinan J."/>
            <person name="Lipzen A."/>
            <person name="Lesage-Meessen L."/>
            <person name="Navarro D."/>
            <person name="Riley R."/>
            <person name="Grigoriev I.V."/>
            <person name="Zhou S."/>
            <person name="Raouche S."/>
            <person name="Rosso M.N."/>
        </authorList>
    </citation>
    <scope>NUCLEOTIDE SEQUENCE [LARGE SCALE GENOMIC DNA]</scope>
    <source>
        <strain evidence="4 5">BRFM 1820</strain>
    </source>
</reference>
<sequence length="387" mass="41261">MHAYRTLLAILALTLASSSAAPLNRHNRRACRPHSSASALSDIATSTVASVSTSSVEAASTAVATTRASSSKAPESSSHASSTHEPSSTHKASSTSSSAPESATSSSSGPVPGALKKLFPISSSKTWTTSSASDDALPLNDNTLGVTKLLSALSHNYVKAPDGKLSVQAHYPKGSYTYTHQPQGGFSFYATGPDNFNLENAKEATLSYSVYFEDDFDFNMGGKLPGFYGGNDDDVATSCSGGRRDDRCFSTRFMFRKNGMGELYTYLPPDYSANKALCNVAPQSDCNDVYGASVGRGSFYFKAGTRTTIGQRVRLNDVGKENGELELFVEGKSIFTVKGLVYRNSDSGKIRGVQMQTFFGGSSPEWASPKDQNTWFSDFSVAVTESF</sequence>
<evidence type="ECO:0000256" key="1">
    <source>
        <dbReference type="SAM" id="MobiDB-lite"/>
    </source>
</evidence>
<keyword evidence="5" id="KW-1185">Reference proteome</keyword>
<dbReference type="InterPro" id="IPR048958">
    <property type="entry name" value="Polysacc_lyase_14"/>
</dbReference>
<dbReference type="OrthoDB" id="3337916at2759"/>
<organism evidence="4 5">
    <name type="scientific">Lentinus brumalis</name>
    <dbReference type="NCBI Taxonomy" id="2498619"/>
    <lineage>
        <taxon>Eukaryota</taxon>
        <taxon>Fungi</taxon>
        <taxon>Dikarya</taxon>
        <taxon>Basidiomycota</taxon>
        <taxon>Agaricomycotina</taxon>
        <taxon>Agaricomycetes</taxon>
        <taxon>Polyporales</taxon>
        <taxon>Polyporaceae</taxon>
        <taxon>Lentinus</taxon>
    </lineage>
</organism>
<dbReference type="PANTHER" id="PTHR40124:SF1">
    <property type="entry name" value="DISAGGREGATASE RELATED REPEAT PROTEIN"/>
    <property type="match status" value="1"/>
</dbReference>
<dbReference type="Proteomes" id="UP000256964">
    <property type="component" value="Unassembled WGS sequence"/>
</dbReference>
<accession>A0A371D4G9</accession>
<proteinExistence type="predicted"/>
<dbReference type="Pfam" id="PF21294">
    <property type="entry name" value="Polysacc_lyase_14"/>
    <property type="match status" value="1"/>
</dbReference>
<dbReference type="Gene3D" id="2.60.120.200">
    <property type="match status" value="1"/>
</dbReference>
<feature type="compositionally biased region" description="Low complexity" evidence="1">
    <location>
        <begin position="65"/>
        <end position="108"/>
    </location>
</feature>
<evidence type="ECO:0000259" key="3">
    <source>
        <dbReference type="Pfam" id="PF21294"/>
    </source>
</evidence>
<feature type="region of interest" description="Disordered" evidence="1">
    <location>
        <begin position="22"/>
        <end position="43"/>
    </location>
</feature>
<feature type="signal peptide" evidence="2">
    <location>
        <begin position="1"/>
        <end position="20"/>
    </location>
</feature>
<dbReference type="EMBL" id="KZ857419">
    <property type="protein sequence ID" value="RDX47446.1"/>
    <property type="molecule type" value="Genomic_DNA"/>
</dbReference>
<dbReference type="AlphaFoldDB" id="A0A371D4G9"/>
<protein>
    <recommendedName>
        <fullName evidence="3">Polysaccharide lyase 14 domain-containing protein</fullName>
    </recommendedName>
</protein>
<dbReference type="PANTHER" id="PTHR40124">
    <property type="match status" value="1"/>
</dbReference>